<dbReference type="CDD" id="cd03250">
    <property type="entry name" value="ABCC_MRP_domain1"/>
    <property type="match status" value="1"/>
</dbReference>
<dbReference type="CDD" id="cd03244">
    <property type="entry name" value="ABCC_MRP_domain2"/>
    <property type="match status" value="1"/>
</dbReference>
<dbReference type="GO" id="GO:0140359">
    <property type="term" value="F:ABC-type transporter activity"/>
    <property type="evidence" value="ECO:0007669"/>
    <property type="project" value="InterPro"/>
</dbReference>
<dbReference type="FunFam" id="1.20.1560.10:FF:000026">
    <property type="entry name" value="Multidrug resistance-associated protein lethal(2)03659"/>
    <property type="match status" value="1"/>
</dbReference>
<reference evidence="13" key="3">
    <citation type="journal article" date="2021" name="World Allergy Organ. J.">
        <title>Chromosome-level assembly of Dermatophagoides farinae genome and transcriptome reveals two novel allergens Der f 37 and Der f 39.</title>
        <authorList>
            <person name="Chen J."/>
            <person name="Cai Z."/>
            <person name="Fan D."/>
            <person name="Hu J."/>
            <person name="Hou Y."/>
            <person name="He Y."/>
            <person name="Zhang Z."/>
            <person name="Zhao Z."/>
            <person name="Gao P."/>
            <person name="Hu W."/>
            <person name="Sun J."/>
            <person name="Li J."/>
            <person name="Ji K."/>
        </authorList>
    </citation>
    <scope>NUCLEOTIDE SEQUENCE</scope>
    <source>
        <strain evidence="13">JKM2019</strain>
    </source>
</reference>
<name>A0A922LB38_DERFA</name>
<dbReference type="EMBL" id="ASGP02000001">
    <property type="protein sequence ID" value="KAH9527352.1"/>
    <property type="molecule type" value="Genomic_DNA"/>
</dbReference>
<evidence type="ECO:0000313" key="13">
    <source>
        <dbReference type="EMBL" id="KAH7641525.1"/>
    </source>
</evidence>
<dbReference type="Proteomes" id="UP000828236">
    <property type="component" value="Unassembled WGS sequence"/>
</dbReference>
<sequence>MDICKMITRDNPYDRAGILNRNFFSWIIPLFNVGYKKELEVSDLWKNPKVDSSERLGFRLQEEWDKELKNKKKSKPSFLRAIIRAFGFWYFMSGLLSIISEAIIRVLQPVVMGWMIYFLQKYYEDGVRDIKNLHNFYICGGSVVILGIIYVILYHPYFFKMTRKGMQLRIACCHMIYRKSLRLSQRALGQTTVGQMVNLLSNDVNRFDYAFIFVPFILTAPIQAVITVAYLYEFDFRWSVFAGCSVLLLYLPFQMYMGTLFSRLRAKTAILTDERIRLMNELIPAMRVIKMYTWEKPFAKLVELARRKEVSMIKRTALLRGVNMALFFVSSKVIIFVCFVVFIIYADGAFHPQHVFVAIALFANFRTCLTLFFPYGISQGSEALISITRLENFLLLEEKELDSEHINKISLPVKKEDCGVWLSNMVASWNPRGMEPTLKNLTCEVLPGELLVVIGSVGSGKSSILMSILSEIPILHGEVKVRGKVSYASQQPWNFAGTVRENVVFGNSYDEAKYRKVLHVCALEKDLELFEFGDQTIVGDRGVSLSGGQKARINLARALYDDADVFLLDDPLSAVDAAVSKHIFEKCIRGYLKNKTVILVTHQLQFIKQAAKILVLKNGKAQGYGSYSHLMSLGIDFVKIADEENQQKQQKQKDLDASMKKSHESIPTALHHSSQTSLNSSVGGDDLANFITGESLQQSTGEMGTTGSVKARVYWTYVRAGAGFFLLLSLISSNIGTQILFNGSDYFLSLWTDKESGGTKSDIINNLDRNGCIIIFGALVGALFLLSLVRTTLFFSICMKSSINLHNRLFECMIRAPVTFFDNNPIGVLLNRCSRDMGIVDDILPPTAFDAVEIFVQMIGILVLVIIIDPWIAIPTFVLIFIFHFVRKYYITSARSIKRLEGITRSPVFSHLANSLYGLSTVRAFNVQSTFEKKFDEYQDCHTAAWFLFISAARWFGIVLDWLCVIYLACVTLALSITHETKSPSEIGLAISYAITLSGMFQWGVRQSAELESQMTSVERIDEFSHLEGEKNLELPLEKNPPENWPHQGTIEFDDVSLSYAPDASPVLKNLTFTIKSGEKIGIVGRTGAGKSSMISALFRLLPPEGTITIDGINTSLISLTSLRNKLSIIPQEPVIFAGPVRQNIDPFHQHSDERLWQVLEEVQLKHVVLEHSNGLDSIIAEGGSNLSVGQRQLFCLARAILKQNRILVLDEATANVDHKTDLFIQDAIREKFSHCTVLTIAHRLHTIMDSDRVLVLDAGRVIEFDEPYQLLQNENGLFANMVKMTGKSMAHNLKEMARIARDLRLRNDSDYNRGHLRDLKGSFINSPRKENIIEETPINHHDGDNDIENDDNEQL</sequence>
<evidence type="ECO:0000259" key="12">
    <source>
        <dbReference type="PROSITE" id="PS50929"/>
    </source>
</evidence>
<evidence type="ECO:0000313" key="15">
    <source>
        <dbReference type="Proteomes" id="UP000790347"/>
    </source>
</evidence>
<dbReference type="GO" id="GO:0016020">
    <property type="term" value="C:membrane"/>
    <property type="evidence" value="ECO:0007669"/>
    <property type="project" value="UniProtKB-SubCell"/>
</dbReference>
<dbReference type="PROSITE" id="PS50893">
    <property type="entry name" value="ABC_TRANSPORTER_2"/>
    <property type="match status" value="2"/>
</dbReference>
<dbReference type="InterPro" id="IPR030240">
    <property type="entry name" value="ABCC4_TMD1"/>
</dbReference>
<evidence type="ECO:0000256" key="2">
    <source>
        <dbReference type="ARBA" id="ARBA00009726"/>
    </source>
</evidence>
<dbReference type="InterPro" id="IPR011527">
    <property type="entry name" value="ABC1_TM_dom"/>
</dbReference>
<evidence type="ECO:0000256" key="3">
    <source>
        <dbReference type="ARBA" id="ARBA00022448"/>
    </source>
</evidence>
<feature type="domain" description="ABC transporter" evidence="11">
    <location>
        <begin position="1051"/>
        <end position="1284"/>
    </location>
</feature>
<dbReference type="GO" id="GO:0016887">
    <property type="term" value="F:ATP hydrolysis activity"/>
    <property type="evidence" value="ECO:0007669"/>
    <property type="project" value="InterPro"/>
</dbReference>
<keyword evidence="3" id="KW-0813">Transport</keyword>
<gene>
    <name evidence="14" type="primary">ABCC4_1</name>
    <name evidence="14" type="ORF">DERF_001372</name>
    <name evidence="13" type="ORF">HUG17_4569</name>
</gene>
<feature type="domain" description="ABC transmembrane type-1" evidence="12">
    <location>
        <begin position="735"/>
        <end position="1013"/>
    </location>
</feature>
<keyword evidence="5" id="KW-0547">Nucleotide-binding</keyword>
<feature type="transmembrane region" description="Helical" evidence="10">
    <location>
        <begin position="135"/>
        <end position="159"/>
    </location>
</feature>
<dbReference type="SUPFAM" id="SSF52540">
    <property type="entry name" value="P-loop containing nucleoside triphosphate hydrolases"/>
    <property type="match status" value="2"/>
</dbReference>
<evidence type="ECO:0000256" key="9">
    <source>
        <dbReference type="SAM" id="MobiDB-lite"/>
    </source>
</evidence>
<evidence type="ECO:0000256" key="7">
    <source>
        <dbReference type="ARBA" id="ARBA00022989"/>
    </source>
</evidence>
<dbReference type="PANTHER" id="PTHR24223">
    <property type="entry name" value="ATP-BINDING CASSETTE SUB-FAMILY C"/>
    <property type="match status" value="1"/>
</dbReference>
<evidence type="ECO:0000256" key="8">
    <source>
        <dbReference type="ARBA" id="ARBA00023136"/>
    </source>
</evidence>
<feature type="transmembrane region" description="Helical" evidence="10">
    <location>
        <begin position="720"/>
        <end position="741"/>
    </location>
</feature>
<dbReference type="SUPFAM" id="SSF90123">
    <property type="entry name" value="ABC transporter transmembrane region"/>
    <property type="match status" value="2"/>
</dbReference>
<feature type="domain" description="ABC transporter" evidence="11">
    <location>
        <begin position="420"/>
        <end position="643"/>
    </location>
</feature>
<evidence type="ECO:0000259" key="11">
    <source>
        <dbReference type="PROSITE" id="PS50893"/>
    </source>
</evidence>
<feature type="transmembrane region" description="Helical" evidence="10">
    <location>
        <begin position="209"/>
        <end position="232"/>
    </location>
</feature>
<dbReference type="InterPro" id="IPR003593">
    <property type="entry name" value="AAA+_ATPase"/>
</dbReference>
<dbReference type="InterPro" id="IPR017871">
    <property type="entry name" value="ABC_transporter-like_CS"/>
</dbReference>
<dbReference type="PROSITE" id="PS00211">
    <property type="entry name" value="ABC_TRANSPORTER_1"/>
    <property type="match status" value="2"/>
</dbReference>
<evidence type="ECO:0000256" key="1">
    <source>
        <dbReference type="ARBA" id="ARBA00004141"/>
    </source>
</evidence>
<organism evidence="14 15">
    <name type="scientific">Dermatophagoides farinae</name>
    <name type="common">American house dust mite</name>
    <dbReference type="NCBI Taxonomy" id="6954"/>
    <lineage>
        <taxon>Eukaryota</taxon>
        <taxon>Metazoa</taxon>
        <taxon>Ecdysozoa</taxon>
        <taxon>Arthropoda</taxon>
        <taxon>Chelicerata</taxon>
        <taxon>Arachnida</taxon>
        <taxon>Acari</taxon>
        <taxon>Acariformes</taxon>
        <taxon>Sarcoptiformes</taxon>
        <taxon>Astigmata</taxon>
        <taxon>Psoroptidia</taxon>
        <taxon>Analgoidea</taxon>
        <taxon>Pyroglyphidae</taxon>
        <taxon>Dermatophagoidinae</taxon>
        <taxon>Dermatophagoides</taxon>
    </lineage>
</organism>
<dbReference type="Gene3D" id="1.20.1560.10">
    <property type="entry name" value="ABC transporter type 1, transmembrane domain"/>
    <property type="match status" value="2"/>
</dbReference>
<dbReference type="Pfam" id="PF00005">
    <property type="entry name" value="ABC_tran"/>
    <property type="match status" value="2"/>
</dbReference>
<keyword evidence="7 10" id="KW-1133">Transmembrane helix</keyword>
<feature type="transmembrane region" description="Helical" evidence="10">
    <location>
        <begin position="356"/>
        <end position="377"/>
    </location>
</feature>
<comment type="similarity">
    <text evidence="2">Belongs to the ABC transporter superfamily. ABCC family. Conjugate transporter (TC 3.A.1.208) subfamily.</text>
</comment>
<evidence type="ECO:0000256" key="10">
    <source>
        <dbReference type="SAM" id="Phobius"/>
    </source>
</evidence>
<keyword evidence="15" id="KW-1185">Reference proteome</keyword>
<feature type="compositionally biased region" description="Basic and acidic residues" evidence="9">
    <location>
        <begin position="1334"/>
        <end position="1345"/>
    </location>
</feature>
<feature type="domain" description="ABC transmembrane type-1" evidence="12">
    <location>
        <begin position="94"/>
        <end position="375"/>
    </location>
</feature>
<feature type="transmembrane region" description="Helical" evidence="10">
    <location>
        <begin position="955"/>
        <end position="975"/>
    </location>
</feature>
<proteinExistence type="inferred from homology"/>
<evidence type="ECO:0000256" key="6">
    <source>
        <dbReference type="ARBA" id="ARBA00022840"/>
    </source>
</evidence>
<dbReference type="InterPro" id="IPR027417">
    <property type="entry name" value="P-loop_NTPase"/>
</dbReference>
<evidence type="ECO:0000256" key="4">
    <source>
        <dbReference type="ARBA" id="ARBA00022692"/>
    </source>
</evidence>
<dbReference type="FunFam" id="3.40.50.300:FF:000163">
    <property type="entry name" value="Multidrug resistance-associated protein member 4"/>
    <property type="match status" value="1"/>
</dbReference>
<dbReference type="InterPro" id="IPR050173">
    <property type="entry name" value="ABC_transporter_C-like"/>
</dbReference>
<feature type="transmembrane region" description="Helical" evidence="10">
    <location>
        <begin position="773"/>
        <end position="798"/>
    </location>
</feature>
<dbReference type="PROSITE" id="PS50929">
    <property type="entry name" value="ABC_TM1F"/>
    <property type="match status" value="2"/>
</dbReference>
<accession>A0A922LB38</accession>
<dbReference type="SMART" id="SM00382">
    <property type="entry name" value="AAA"/>
    <property type="match status" value="2"/>
</dbReference>
<dbReference type="OrthoDB" id="6500128at2759"/>
<feature type="transmembrane region" description="Helical" evidence="10">
    <location>
        <begin position="861"/>
        <end position="886"/>
    </location>
</feature>
<feature type="transmembrane region" description="Helical" evidence="10">
    <location>
        <begin position="238"/>
        <end position="257"/>
    </location>
</feature>
<reference evidence="14" key="1">
    <citation type="submission" date="2013-05" db="EMBL/GenBank/DDBJ databases">
        <authorList>
            <person name="Yim A.K.Y."/>
            <person name="Chan T.F."/>
            <person name="Ji K.M."/>
            <person name="Liu X.Y."/>
            <person name="Zhou J.W."/>
            <person name="Li R.Q."/>
            <person name="Yang K.Y."/>
            <person name="Li J."/>
            <person name="Li M."/>
            <person name="Law P.T.W."/>
            <person name="Wu Y.L."/>
            <person name="Cai Z.L."/>
            <person name="Qin H."/>
            <person name="Bao Y."/>
            <person name="Leung R.K.K."/>
            <person name="Ng P.K.S."/>
            <person name="Zou J."/>
            <person name="Zhong X.J."/>
            <person name="Ran P.X."/>
            <person name="Zhong N.S."/>
            <person name="Liu Z.G."/>
            <person name="Tsui S.K.W."/>
        </authorList>
    </citation>
    <scope>NUCLEOTIDE SEQUENCE</scope>
    <source>
        <strain evidence="14">Derf</strain>
        <tissue evidence="14">Whole organism</tissue>
    </source>
</reference>
<feature type="transmembrane region" description="Helical" evidence="10">
    <location>
        <begin position="81"/>
        <end position="104"/>
    </location>
</feature>
<dbReference type="InterPro" id="IPR036640">
    <property type="entry name" value="ABC1_TM_sf"/>
</dbReference>
<feature type="transmembrane region" description="Helical" evidence="10">
    <location>
        <begin position="317"/>
        <end position="344"/>
    </location>
</feature>
<reference evidence="13" key="2">
    <citation type="submission" date="2020-06" db="EMBL/GenBank/DDBJ databases">
        <authorList>
            <person name="Ji K."/>
            <person name="Li J."/>
        </authorList>
    </citation>
    <scope>NUCLEOTIDE SEQUENCE</scope>
    <source>
        <strain evidence="13">JKM2019</strain>
        <tissue evidence="13">Whole body</tissue>
    </source>
</reference>
<dbReference type="EMBL" id="SDOV01000004">
    <property type="protein sequence ID" value="KAH7641525.1"/>
    <property type="molecule type" value="Genomic_DNA"/>
</dbReference>
<dbReference type="GO" id="GO:0005524">
    <property type="term" value="F:ATP binding"/>
    <property type="evidence" value="ECO:0007669"/>
    <property type="project" value="UniProtKB-KW"/>
</dbReference>
<evidence type="ECO:0000256" key="5">
    <source>
        <dbReference type="ARBA" id="ARBA00022741"/>
    </source>
</evidence>
<feature type="compositionally biased region" description="Acidic residues" evidence="9">
    <location>
        <begin position="1346"/>
        <end position="1356"/>
    </location>
</feature>
<dbReference type="Pfam" id="PF00664">
    <property type="entry name" value="ABC_membrane"/>
    <property type="match status" value="2"/>
</dbReference>
<dbReference type="Proteomes" id="UP000790347">
    <property type="component" value="Unassembled WGS sequence"/>
</dbReference>
<keyword evidence="6" id="KW-0067">ATP-binding</keyword>
<dbReference type="CDD" id="cd18593">
    <property type="entry name" value="ABC_6TM_MRP4_D1_like"/>
    <property type="match status" value="1"/>
</dbReference>
<comment type="caution">
    <text evidence="14">The sequence shown here is derived from an EMBL/GenBank/DDBJ whole genome shotgun (WGS) entry which is preliminary data.</text>
</comment>
<keyword evidence="8 10" id="KW-0472">Membrane</keyword>
<feature type="region of interest" description="Disordered" evidence="9">
    <location>
        <begin position="1334"/>
        <end position="1356"/>
    </location>
</feature>
<comment type="subcellular location">
    <subcellularLocation>
        <location evidence="1">Membrane</location>
        <topology evidence="1">Multi-pass membrane protein</topology>
    </subcellularLocation>
</comment>
<dbReference type="PANTHER" id="PTHR24223:SF456">
    <property type="entry name" value="MULTIDRUG RESISTANCE-ASSOCIATED PROTEIN LETHAL(2)03659"/>
    <property type="match status" value="1"/>
</dbReference>
<protein>
    <submittedName>
        <fullName evidence="13">Abc transporter-like protein 16</fullName>
    </submittedName>
    <submittedName>
        <fullName evidence="14">Multidrug resistance-associated protein 4</fullName>
    </submittedName>
</protein>
<dbReference type="FunFam" id="1.20.1560.10:FF:000014">
    <property type="entry name" value="Multidrug resistance-associated protein member 4"/>
    <property type="match status" value="1"/>
</dbReference>
<dbReference type="Gene3D" id="3.40.50.300">
    <property type="entry name" value="P-loop containing nucleotide triphosphate hydrolases"/>
    <property type="match status" value="2"/>
</dbReference>
<keyword evidence="4 10" id="KW-0812">Transmembrane</keyword>
<evidence type="ECO:0000313" key="14">
    <source>
        <dbReference type="EMBL" id="KAH9527352.1"/>
    </source>
</evidence>
<dbReference type="FunFam" id="3.40.50.300:FF:000482">
    <property type="entry name" value="Multidrug resistance-associated protein member 4"/>
    <property type="match status" value="1"/>
</dbReference>
<feature type="transmembrane region" description="Helical" evidence="10">
    <location>
        <begin position="987"/>
        <end position="1005"/>
    </location>
</feature>
<reference evidence="14" key="4">
    <citation type="journal article" date="2022" name="Res Sq">
        <title>Comparative Genomics Reveals Insights into the Divergent Evolution of Astigmatic Mites and Household Pest Adaptations.</title>
        <authorList>
            <person name="Xiong Q."/>
            <person name="Wan A.T.-Y."/>
            <person name="Liu X.-Y."/>
            <person name="Fung C.S.-H."/>
            <person name="Xiao X."/>
            <person name="Malainual N."/>
            <person name="Hou J."/>
            <person name="Wang L."/>
            <person name="Wang M."/>
            <person name="Yang K."/>
            <person name="Cui Y."/>
            <person name="Leung E."/>
            <person name="Nong W."/>
            <person name="Shin S.-K."/>
            <person name="Au S."/>
            <person name="Jeong K.Y."/>
            <person name="Chew F.T."/>
            <person name="Hui J."/>
            <person name="Leung T.F."/>
            <person name="Tungtrongchitr A."/>
            <person name="Zhong N."/>
            <person name="Liu Z."/>
            <person name="Tsui S."/>
        </authorList>
    </citation>
    <scope>NUCLEOTIDE SEQUENCE</scope>
    <source>
        <strain evidence="14">Derf</strain>
        <tissue evidence="14">Whole organism</tissue>
    </source>
</reference>
<dbReference type="InterPro" id="IPR003439">
    <property type="entry name" value="ABC_transporter-like_ATP-bd"/>
</dbReference>